<evidence type="ECO:0000259" key="2">
    <source>
        <dbReference type="PROSITE" id="PS50001"/>
    </source>
</evidence>
<dbReference type="InterPro" id="IPR000980">
    <property type="entry name" value="SH2"/>
</dbReference>
<dbReference type="InterPro" id="IPR036860">
    <property type="entry name" value="SH2_dom_sf"/>
</dbReference>
<proteinExistence type="predicted"/>
<dbReference type="SMART" id="SM00252">
    <property type="entry name" value="SH2"/>
    <property type="match status" value="2"/>
</dbReference>
<dbReference type="Proteomes" id="UP000233200">
    <property type="component" value="Unplaced"/>
</dbReference>
<dbReference type="SUPFAM" id="SSF55550">
    <property type="entry name" value="SH2 domain"/>
    <property type="match status" value="2"/>
</dbReference>
<dbReference type="STRING" id="61622.ENSRROP00000036200"/>
<organism evidence="5 6">
    <name type="scientific">Rhinopithecus roxellana</name>
    <name type="common">Golden snub-nosed monkey</name>
    <name type="synonym">Pygathrix roxellana</name>
    <dbReference type="NCBI Taxonomy" id="61622"/>
    <lineage>
        <taxon>Eukaryota</taxon>
        <taxon>Metazoa</taxon>
        <taxon>Chordata</taxon>
        <taxon>Craniata</taxon>
        <taxon>Vertebrata</taxon>
        <taxon>Euteleostomi</taxon>
        <taxon>Mammalia</taxon>
        <taxon>Eutheria</taxon>
        <taxon>Euarchontoglires</taxon>
        <taxon>Primates</taxon>
        <taxon>Haplorrhini</taxon>
        <taxon>Catarrhini</taxon>
        <taxon>Cercopithecidae</taxon>
        <taxon>Colobinae</taxon>
        <taxon>Rhinopithecus</taxon>
    </lineage>
</organism>
<reference evidence="5" key="2">
    <citation type="submission" date="2025-09" db="UniProtKB">
        <authorList>
            <consortium name="Ensembl"/>
        </authorList>
    </citation>
    <scope>IDENTIFICATION</scope>
</reference>
<dbReference type="GO" id="GO:0050839">
    <property type="term" value="F:cell adhesion molecule binding"/>
    <property type="evidence" value="ECO:0007669"/>
    <property type="project" value="TreeGrafter"/>
</dbReference>
<feature type="domain" description="SH2" evidence="2">
    <location>
        <begin position="101"/>
        <end position="192"/>
    </location>
</feature>
<dbReference type="PROSITE" id="PS50001">
    <property type="entry name" value="SH2"/>
    <property type="match status" value="2"/>
</dbReference>
<dbReference type="Pfam" id="PF00017">
    <property type="entry name" value="SH2"/>
    <property type="match status" value="2"/>
</dbReference>
<evidence type="ECO:0000256" key="1">
    <source>
        <dbReference type="PROSITE-ProRule" id="PRU00191"/>
    </source>
</evidence>
<evidence type="ECO:0000259" key="4">
    <source>
        <dbReference type="PROSITE" id="PS50056"/>
    </source>
</evidence>
<evidence type="ECO:0000313" key="5">
    <source>
        <dbReference type="Ensembl" id="ENSRROP00000036200.1"/>
    </source>
</evidence>
<dbReference type="Pfam" id="PF00102">
    <property type="entry name" value="Y_phosphatase"/>
    <property type="match status" value="1"/>
</dbReference>
<dbReference type="Ensembl" id="ENSRROT00000060661.1">
    <property type="protein sequence ID" value="ENSRROP00000036200.1"/>
    <property type="gene ID" value="ENSRROG00000041568.1"/>
</dbReference>
<accession>A0A2K6R599</accession>
<dbReference type="AlphaFoldDB" id="A0A2K6R599"/>
<dbReference type="OMA" id="MGLMQQK"/>
<dbReference type="InterPro" id="IPR000242">
    <property type="entry name" value="PTP_cat"/>
</dbReference>
<evidence type="ECO:0000259" key="3">
    <source>
        <dbReference type="PROSITE" id="PS50055"/>
    </source>
</evidence>
<dbReference type="SMART" id="SM00194">
    <property type="entry name" value="PTPc"/>
    <property type="match status" value="1"/>
</dbReference>
<dbReference type="PROSITE" id="PS50055">
    <property type="entry name" value="TYR_PHOSPHATASE_PTP"/>
    <property type="match status" value="1"/>
</dbReference>
<dbReference type="GeneTree" id="ENSGT00940000153876"/>
<dbReference type="Gene3D" id="3.30.505.10">
    <property type="entry name" value="SH2 domain"/>
    <property type="match status" value="2"/>
</dbReference>
<reference evidence="5" key="1">
    <citation type="submission" date="2025-08" db="UniProtKB">
        <authorList>
            <consortium name="Ensembl"/>
        </authorList>
    </citation>
    <scope>IDENTIFICATION</scope>
</reference>
<dbReference type="PANTHER" id="PTHR46559:SF5">
    <property type="entry name" value="PROTEIN TYROSINE PHOSPHATASE NON-RECEPTOR TYPE 11"/>
    <property type="match status" value="1"/>
</dbReference>
<dbReference type="PANTHER" id="PTHR46559">
    <property type="entry name" value="TYROSINE-PROTEIN PHOSPHATASE NON-RECEPTOR TYPE 11"/>
    <property type="match status" value="1"/>
</dbReference>
<dbReference type="PRINTS" id="PR00401">
    <property type="entry name" value="SH2DOMAIN"/>
</dbReference>
<evidence type="ECO:0000313" key="6">
    <source>
        <dbReference type="Proteomes" id="UP000233200"/>
    </source>
</evidence>
<keyword evidence="1" id="KW-0727">SH2 domain</keyword>
<evidence type="ECO:0008006" key="7">
    <source>
        <dbReference type="Google" id="ProtNLM"/>
    </source>
</evidence>
<sequence length="491" mass="55745">MEETEAWRQWFHPNISGVEAEKPMLTRGVDGSILASPSKSNPGDFTCSIRRNGAVTHIKIQNTGKKFVTLAELVQYYMEHHRQLKEKNRDIIELKYPLNYKLLTEKGKHGSFLMRENQSHPGDFVLSVCTGDDKRESNDGKSKVTHVMIRCQELKYDGGGGERFDSLTDLVKRYKKNLMLETLGTQPLNMTCINAAETEKLSTLAETTDKVQQGFWEEFETLQQQECKLPTAEKRVKGKKTNIKLVVLRDGDPNEPISGYINANIIMPECETKCKNSKPRKSCIATQGCLQNTANDFCWMVFQANSQVIVMTMKEVERRKSKCVKYRSDEYALQEYGVMRVRNVKESAFSKVGQALLQGNMERMVWQYRFWTWLDHGVLSDPEGMLDFLEEVHHKQESIMDAGPVVVHCSAGTVHTGTFTVINSLIEITREKGVDYTVPIYLYGIFFSGPQTSGAQSPLPPCTPVPPCAEMREDNPGVYENMGLMQQKSFT</sequence>
<dbReference type="CDD" id="cd10340">
    <property type="entry name" value="SH2_N-SH2_SHP_like"/>
    <property type="match status" value="1"/>
</dbReference>
<protein>
    <recommendedName>
        <fullName evidence="7">Protein-tyrosine-phosphatase</fullName>
    </recommendedName>
</protein>
<dbReference type="SMART" id="SM00404">
    <property type="entry name" value="PTPc_motif"/>
    <property type="match status" value="1"/>
</dbReference>
<dbReference type="CDD" id="cd09931">
    <property type="entry name" value="SH2_C-SH2_SHP_like"/>
    <property type="match status" value="1"/>
</dbReference>
<dbReference type="GO" id="GO:0070374">
    <property type="term" value="P:positive regulation of ERK1 and ERK2 cascade"/>
    <property type="evidence" value="ECO:0007669"/>
    <property type="project" value="TreeGrafter"/>
</dbReference>
<dbReference type="GO" id="GO:0030971">
    <property type="term" value="F:receptor tyrosine kinase binding"/>
    <property type="evidence" value="ECO:0007669"/>
    <property type="project" value="TreeGrafter"/>
</dbReference>
<dbReference type="Gene3D" id="3.90.190.10">
    <property type="entry name" value="Protein tyrosine phosphatase superfamily"/>
    <property type="match status" value="1"/>
</dbReference>
<dbReference type="GO" id="GO:0004726">
    <property type="term" value="F:non-membrane spanning protein tyrosine phosphatase activity"/>
    <property type="evidence" value="ECO:0007669"/>
    <property type="project" value="TreeGrafter"/>
</dbReference>
<keyword evidence="6" id="KW-1185">Reference proteome</keyword>
<dbReference type="SUPFAM" id="SSF52799">
    <property type="entry name" value="(Phosphotyrosine protein) phosphatases II"/>
    <property type="match status" value="1"/>
</dbReference>
<dbReference type="GO" id="GO:0005737">
    <property type="term" value="C:cytoplasm"/>
    <property type="evidence" value="ECO:0007669"/>
    <property type="project" value="TreeGrafter"/>
</dbReference>
<feature type="domain" description="SH2" evidence="2">
    <location>
        <begin position="10"/>
        <end position="98"/>
    </location>
</feature>
<dbReference type="InterPro" id="IPR000387">
    <property type="entry name" value="Tyr_Pase_dom"/>
</dbReference>
<dbReference type="PRINTS" id="PR00700">
    <property type="entry name" value="PRTYPHPHTASE"/>
</dbReference>
<dbReference type="InterPro" id="IPR029021">
    <property type="entry name" value="Prot-tyrosine_phosphatase-like"/>
</dbReference>
<feature type="domain" description="Tyrosine-protein phosphatase" evidence="3">
    <location>
        <begin position="229"/>
        <end position="441"/>
    </location>
</feature>
<feature type="domain" description="Tyrosine specific protein phosphatases" evidence="4">
    <location>
        <begin position="386"/>
        <end position="435"/>
    </location>
</feature>
<name>A0A2K6R599_RHIRO</name>
<dbReference type="PROSITE" id="PS50056">
    <property type="entry name" value="TYR_PHOSPHATASE_2"/>
    <property type="match status" value="1"/>
</dbReference>
<dbReference type="InterPro" id="IPR003595">
    <property type="entry name" value="Tyr_Pase_cat"/>
</dbReference>